<dbReference type="NCBIfam" id="TIGR01414">
    <property type="entry name" value="autotrans_barl"/>
    <property type="match status" value="1"/>
</dbReference>
<proteinExistence type="predicted"/>
<sequence length="515" mass="55897">MTVNGNLILRNGSVLEIEFDAAGNADKIVVAGTATLDGTLRMLPQVGAYTKNHRYLVIDAGAVTGSFSAADIAQSTRLAGVQVQVTITADQVFMELTGASIGQIADDWPSGPVADYIEPLRRDARGDRAKALSALELLPIGELNDALNALSPQTVDAIPEMKGAYHRLMTGLMEARLRRLRAAPDVVNRSSGSAPLPSRWDSLPDQTNWNWQPPKSLKDEVLAVAHLSEESASLFEYDGLPYTFWTQLIGETGQKETESRFLGYDYQIYGLATGVDRRLSQEWEVGAVLALGRSEAEFDRDRGTTDGETLAGGMFVGWTPEPDVALDLSLWGDATHLEMQRNIAFTGIDRQADADVDVRSLGIKLRGELRQQLSDHSYAGYGGLGYVSSWQESYCETGAGSLNLCVEDAMTGEFFGELGVKIAHDVVFPESRLTLDADFALVANLPTDDRAIRSGFAGDGTFEIAGDDDFDAGISPSFGASYQADDQLSISARYEGHFEEDLTVHGVQLGLQYRF</sequence>
<dbReference type="EMBL" id="VHSH01000004">
    <property type="protein sequence ID" value="TQV79983.1"/>
    <property type="molecule type" value="Genomic_DNA"/>
</dbReference>
<feature type="domain" description="Autotransporter" evidence="1">
    <location>
        <begin position="237"/>
        <end position="515"/>
    </location>
</feature>
<dbReference type="Gene3D" id="2.40.128.130">
    <property type="entry name" value="Autotransporter beta-domain"/>
    <property type="match status" value="1"/>
</dbReference>
<dbReference type="AlphaFoldDB" id="A0A545TRZ3"/>
<dbReference type="SUPFAM" id="SSF103515">
    <property type="entry name" value="Autotransporter"/>
    <property type="match status" value="1"/>
</dbReference>
<accession>A0A545TRZ3</accession>
<dbReference type="Pfam" id="PF03797">
    <property type="entry name" value="Autotransporter"/>
    <property type="match status" value="1"/>
</dbReference>
<protein>
    <submittedName>
        <fullName evidence="2">Autotransporter outer membrane beta-barrel domain-containing protein</fullName>
    </submittedName>
</protein>
<organism evidence="2 3">
    <name type="scientific">Denitrobaculum tricleocarpae</name>
    <dbReference type="NCBI Taxonomy" id="2591009"/>
    <lineage>
        <taxon>Bacteria</taxon>
        <taxon>Pseudomonadati</taxon>
        <taxon>Pseudomonadota</taxon>
        <taxon>Alphaproteobacteria</taxon>
        <taxon>Rhodospirillales</taxon>
        <taxon>Rhodospirillaceae</taxon>
        <taxon>Denitrobaculum</taxon>
    </lineage>
</organism>
<dbReference type="SMART" id="SM00869">
    <property type="entry name" value="Autotransporter"/>
    <property type="match status" value="1"/>
</dbReference>
<dbReference type="InterPro" id="IPR006315">
    <property type="entry name" value="OM_autotransptr_brl_dom"/>
</dbReference>
<dbReference type="OrthoDB" id="5930286at2"/>
<keyword evidence="3" id="KW-1185">Reference proteome</keyword>
<dbReference type="PROSITE" id="PS51208">
    <property type="entry name" value="AUTOTRANSPORTER"/>
    <property type="match status" value="1"/>
</dbReference>
<dbReference type="InterPro" id="IPR036709">
    <property type="entry name" value="Autotransporte_beta_dom_sf"/>
</dbReference>
<gene>
    <name evidence="2" type="ORF">FKG95_14405</name>
</gene>
<evidence type="ECO:0000259" key="1">
    <source>
        <dbReference type="PROSITE" id="PS51208"/>
    </source>
</evidence>
<reference evidence="2 3" key="1">
    <citation type="submission" date="2019-06" db="EMBL/GenBank/DDBJ databases">
        <title>Whole genome sequence for Rhodospirillaceae sp. R148.</title>
        <authorList>
            <person name="Wang G."/>
        </authorList>
    </citation>
    <scope>NUCLEOTIDE SEQUENCE [LARGE SCALE GENOMIC DNA]</scope>
    <source>
        <strain evidence="2 3">R148</strain>
    </source>
</reference>
<evidence type="ECO:0000313" key="3">
    <source>
        <dbReference type="Proteomes" id="UP000315252"/>
    </source>
</evidence>
<comment type="caution">
    <text evidence="2">The sequence shown here is derived from an EMBL/GenBank/DDBJ whole genome shotgun (WGS) entry which is preliminary data.</text>
</comment>
<dbReference type="Proteomes" id="UP000315252">
    <property type="component" value="Unassembled WGS sequence"/>
</dbReference>
<name>A0A545TRZ3_9PROT</name>
<dbReference type="InterPro" id="IPR005546">
    <property type="entry name" value="Autotransporte_beta"/>
</dbReference>
<dbReference type="GO" id="GO:0019867">
    <property type="term" value="C:outer membrane"/>
    <property type="evidence" value="ECO:0007669"/>
    <property type="project" value="InterPro"/>
</dbReference>
<evidence type="ECO:0000313" key="2">
    <source>
        <dbReference type="EMBL" id="TQV79983.1"/>
    </source>
</evidence>